<reference evidence="1" key="2">
    <citation type="submission" date="2025-09" db="UniProtKB">
        <authorList>
            <consortium name="Ensembl"/>
        </authorList>
    </citation>
    <scope>IDENTIFICATION</scope>
</reference>
<evidence type="ECO:0008006" key="3">
    <source>
        <dbReference type="Google" id="ProtNLM"/>
    </source>
</evidence>
<dbReference type="InterPro" id="IPR016024">
    <property type="entry name" value="ARM-type_fold"/>
</dbReference>
<dbReference type="Ensembl" id="ENSOMET00000003088.1">
    <property type="protein sequence ID" value="ENSOMEP00000008045.1"/>
    <property type="gene ID" value="ENSOMEG00000009200.1"/>
</dbReference>
<reference evidence="1" key="1">
    <citation type="submission" date="2025-08" db="UniProtKB">
        <authorList>
            <consortium name="Ensembl"/>
        </authorList>
    </citation>
    <scope>IDENTIFICATION</scope>
</reference>
<name>A0A3B3BRE4_ORYME</name>
<dbReference type="Proteomes" id="UP000261560">
    <property type="component" value="Unplaced"/>
</dbReference>
<accession>A0A3B3BRE4</accession>
<evidence type="ECO:0000313" key="1">
    <source>
        <dbReference type="Ensembl" id="ENSOMEP00000008045.1"/>
    </source>
</evidence>
<dbReference type="AlphaFoldDB" id="A0A3B3BRE4"/>
<dbReference type="PANTHER" id="PTHR15599:SF1">
    <property type="entry name" value="RADIAL SPOKE HEAD 14 HOMOLOG"/>
    <property type="match status" value="1"/>
</dbReference>
<dbReference type="STRING" id="30732.ENSOMEP00000008045"/>
<sequence length="277" mass="30302">MSRDSAAPPGPVTPPAPVAFGRWAVPLLSEQLRLPRGGARLRALAALTDTLHTVAGFLQQLKDLLEDEDPLVRAKVCQILHIQALLAASFLPPLSELLEDPPCRRTVYLLLRGASLLTLLPKLMKRLSEEEEEEVLLLSLLTCCFQADPQAALRSDAVSLLAIASGLLFCVPMAGKLQVCEVLPAVAALLQEDDEEAQLNATGVIMFVAVTTTGQQIHLKPLVVYALRGLTMLAETPEGRRLLQEQLPLLRRRSEEEEDEDLQQVLQTAVQVVMFTP</sequence>
<organism evidence="1 2">
    <name type="scientific">Oryzias melastigma</name>
    <name type="common">Marine medaka</name>
    <dbReference type="NCBI Taxonomy" id="30732"/>
    <lineage>
        <taxon>Eukaryota</taxon>
        <taxon>Metazoa</taxon>
        <taxon>Chordata</taxon>
        <taxon>Craniata</taxon>
        <taxon>Vertebrata</taxon>
        <taxon>Euteleostomi</taxon>
        <taxon>Actinopterygii</taxon>
        <taxon>Neopterygii</taxon>
        <taxon>Teleostei</taxon>
        <taxon>Neoteleostei</taxon>
        <taxon>Acanthomorphata</taxon>
        <taxon>Ovalentaria</taxon>
        <taxon>Atherinomorphae</taxon>
        <taxon>Beloniformes</taxon>
        <taxon>Adrianichthyidae</taxon>
        <taxon>Oryziinae</taxon>
        <taxon>Oryzias</taxon>
    </lineage>
</organism>
<dbReference type="SUPFAM" id="SSF48371">
    <property type="entry name" value="ARM repeat"/>
    <property type="match status" value="1"/>
</dbReference>
<proteinExistence type="predicted"/>
<protein>
    <recommendedName>
        <fullName evidence="3">Radial spoke head 14 homolog</fullName>
    </recommendedName>
</protein>
<dbReference type="OMA" id="CIIDIAM"/>
<dbReference type="PANTHER" id="PTHR15599">
    <property type="entry name" value="RTDR1"/>
    <property type="match status" value="1"/>
</dbReference>
<keyword evidence="2" id="KW-1185">Reference proteome</keyword>
<dbReference type="GeneTree" id="ENSGT00500000044989"/>
<evidence type="ECO:0000313" key="2">
    <source>
        <dbReference type="Proteomes" id="UP000261560"/>
    </source>
</evidence>
<dbReference type="InterPro" id="IPR011989">
    <property type="entry name" value="ARM-like"/>
</dbReference>
<dbReference type="PaxDb" id="30732-ENSOMEP00000008045"/>
<dbReference type="Gene3D" id="1.25.10.10">
    <property type="entry name" value="Leucine-rich Repeat Variant"/>
    <property type="match status" value="1"/>
</dbReference>
<dbReference type="InterPro" id="IPR042856">
    <property type="entry name" value="RSP14"/>
</dbReference>